<evidence type="ECO:0000256" key="1">
    <source>
        <dbReference type="ARBA" id="ARBA00004328"/>
    </source>
</evidence>
<feature type="domain" description="Phage capsid-like C-terminal" evidence="3">
    <location>
        <begin position="34"/>
        <end position="308"/>
    </location>
</feature>
<dbReference type="Gene3D" id="3.30.2400.10">
    <property type="entry name" value="Major capsid protein gp5"/>
    <property type="match status" value="1"/>
</dbReference>
<feature type="compositionally biased region" description="Basic and acidic residues" evidence="2">
    <location>
        <begin position="310"/>
        <end position="323"/>
    </location>
</feature>
<evidence type="ECO:0000256" key="2">
    <source>
        <dbReference type="SAM" id="MobiDB-lite"/>
    </source>
</evidence>
<evidence type="ECO:0000313" key="4">
    <source>
        <dbReference type="EMBL" id="WYJ79531.1"/>
    </source>
</evidence>
<name>A0ABZ2SUV9_9ENTE</name>
<proteinExistence type="predicted"/>
<dbReference type="CDD" id="cd12935">
    <property type="entry name" value="LEM_like"/>
    <property type="match status" value="1"/>
</dbReference>
<keyword evidence="5" id="KW-1185">Reference proteome</keyword>
<evidence type="ECO:0000259" key="3">
    <source>
        <dbReference type="Pfam" id="PF05065"/>
    </source>
</evidence>
<dbReference type="RefSeq" id="WP_242543236.1">
    <property type="nucleotide sequence ID" value="NZ_CP147250.1"/>
</dbReference>
<accession>A0ABZ2SUV9</accession>
<organism evidence="4 5">
    <name type="scientific">Candidatus Enterococcus mangumiae</name>
    <dbReference type="NCBI Taxonomy" id="2230878"/>
    <lineage>
        <taxon>Bacteria</taxon>
        <taxon>Bacillati</taxon>
        <taxon>Bacillota</taxon>
        <taxon>Bacilli</taxon>
        <taxon>Lactobacillales</taxon>
        <taxon>Enterococcaceae</taxon>
        <taxon>Enterococcus</taxon>
    </lineage>
</organism>
<dbReference type="EMBL" id="CP147250">
    <property type="protein sequence ID" value="WYJ79531.1"/>
    <property type="molecule type" value="Genomic_DNA"/>
</dbReference>
<feature type="region of interest" description="Disordered" evidence="2">
    <location>
        <begin position="310"/>
        <end position="333"/>
    </location>
</feature>
<dbReference type="NCBIfam" id="TIGR01554">
    <property type="entry name" value="major_cap_HK97"/>
    <property type="match status" value="1"/>
</dbReference>
<gene>
    <name evidence="4" type="ORF">DOK79_001071</name>
</gene>
<comment type="subcellular location">
    <subcellularLocation>
        <location evidence="1">Virion</location>
    </subcellularLocation>
</comment>
<dbReference type="Gene3D" id="1.10.720.30">
    <property type="entry name" value="SAP domain"/>
    <property type="match status" value="1"/>
</dbReference>
<dbReference type="Pfam" id="PF05065">
    <property type="entry name" value="Phage_capsid"/>
    <property type="match status" value="1"/>
</dbReference>
<reference evidence="4 5" key="1">
    <citation type="submission" date="2021-03" db="EMBL/GenBank/DDBJ databases">
        <authorList>
            <person name="Gilmore M.S."/>
            <person name="Schwartzman J."/>
            <person name="Van Tyne D."/>
            <person name="Martin M."/>
            <person name="Earl A.M."/>
            <person name="Manson A.L."/>
            <person name="Straub T."/>
            <person name="Salamzade R."/>
            <person name="Saavedra J."/>
            <person name="Lebreton F."/>
            <person name="Prichula J."/>
            <person name="Schaufler K."/>
            <person name="Gaca A."/>
            <person name="Sgardioli B."/>
            <person name="Wagenaar J."/>
            <person name="Strong T."/>
        </authorList>
    </citation>
    <scope>NUCLEOTIDE SEQUENCE [LARGE SCALE GENOMIC DNA]</scope>
    <source>
        <strain evidence="4 5">DIV1094</strain>
    </source>
</reference>
<dbReference type="InterPro" id="IPR054612">
    <property type="entry name" value="Phage_capsid-like_C"/>
</dbReference>
<dbReference type="Proteomes" id="UP000664360">
    <property type="component" value="Chromosome"/>
</dbReference>
<dbReference type="InterPro" id="IPR036361">
    <property type="entry name" value="SAP_dom_sf"/>
</dbReference>
<protein>
    <submittedName>
        <fullName evidence="4">HK97 family phage major capsid protein</fullName>
    </submittedName>
</protein>
<dbReference type="SUPFAM" id="SSF56563">
    <property type="entry name" value="Major capsid protein gp5"/>
    <property type="match status" value="1"/>
</dbReference>
<dbReference type="Gene3D" id="3.30.2320.10">
    <property type="entry name" value="hypothetical protein PF0899 domain"/>
    <property type="match status" value="1"/>
</dbReference>
<sequence length="369" mass="41041">MKKKLLIPMNLQYFGTPSFDPDTVTMQSARTGDIPRNISDQILTEVKQGSSIMRLAKEVRMTKPIEEFTYMTGVGAYWVAEAERIQTSKPRFVKAEMRAYKLGVIIPTTQENLDYSVTNFFELMRPEVAEAFSKKFDQSTFTGVESPFKQNILKAAKDAGNVVVESANKYDDINEAIAFIEEVDMEPNGIATSRSQRVKYRSTKDNNGMPIFNTANSNGVDDILGLPLAYTPKNTLGPNVAELVADWDYAYYGVLKGLEYKILDQATLTTVEASDGAAINLAERDMIALRATMTVGFMVVKDEAFSVVEKAEDDKSKSNEESGTRSGTGEIPLEQLKKEELQQLLHASGIEFPSDAKKDDLINLLKESE</sequence>
<reference evidence="4 5" key="2">
    <citation type="submission" date="2024-03" db="EMBL/GenBank/DDBJ databases">
        <title>The Genome Sequence of Enterococcus sp. DIV1094.</title>
        <authorList>
            <consortium name="The Broad Institute Genomics Platform"/>
            <consortium name="The Broad Institute Microbial Omics Core"/>
            <consortium name="The Broad Institute Genomic Center for Infectious Diseases"/>
            <person name="Earl A."/>
            <person name="Manson A."/>
            <person name="Gilmore M."/>
            <person name="Schwartman J."/>
            <person name="Shea T."/>
            <person name="Abouelleil A."/>
            <person name="Cao P."/>
            <person name="Chapman S."/>
            <person name="Cusick C."/>
            <person name="Young S."/>
            <person name="Neafsey D."/>
            <person name="Nusbaum C."/>
            <person name="Birren B."/>
        </authorList>
    </citation>
    <scope>NUCLEOTIDE SEQUENCE [LARGE SCALE GENOMIC DNA]</scope>
    <source>
        <strain evidence="4 5">DIV1094</strain>
    </source>
</reference>
<evidence type="ECO:0000313" key="5">
    <source>
        <dbReference type="Proteomes" id="UP000664360"/>
    </source>
</evidence>
<dbReference type="InterPro" id="IPR024455">
    <property type="entry name" value="Phage_capsid"/>
</dbReference>